<dbReference type="SUPFAM" id="SSF52540">
    <property type="entry name" value="P-loop containing nucleoside triphosphate hydrolases"/>
    <property type="match status" value="2"/>
</dbReference>
<dbReference type="InterPro" id="IPR040980">
    <property type="entry name" value="SWI2_SNF2"/>
</dbReference>
<evidence type="ECO:0000256" key="6">
    <source>
        <dbReference type="ARBA" id="ARBA00022747"/>
    </source>
</evidence>
<keyword evidence="6 11" id="KW-0680">Restriction system</keyword>
<keyword evidence="8 11" id="KW-0378">Hydrolase</keyword>
<dbReference type="GO" id="GO:0003677">
    <property type="term" value="F:DNA binding"/>
    <property type="evidence" value="ECO:0007669"/>
    <property type="project" value="UniProtKB-KW"/>
</dbReference>
<protein>
    <recommendedName>
        <fullName evidence="11">Type I restriction enzyme endonuclease subunit</fullName>
        <shortName evidence="11">R protein</shortName>
        <ecNumber evidence="11">3.1.21.3</ecNumber>
    </recommendedName>
    <alternativeName>
        <fullName evidence="11">Type-1 restriction enzyme R protein</fullName>
    </alternativeName>
</protein>
<evidence type="ECO:0000256" key="4">
    <source>
        <dbReference type="ARBA" id="ARBA00022722"/>
    </source>
</evidence>
<dbReference type="STRING" id="186116.SAMN05192569_10149"/>
<dbReference type="GO" id="GO:0005524">
    <property type="term" value="F:ATP binding"/>
    <property type="evidence" value="ECO:0007669"/>
    <property type="project" value="UniProtKB-KW"/>
</dbReference>
<dbReference type="Proteomes" id="UP000198650">
    <property type="component" value="Unassembled WGS sequence"/>
</dbReference>
<evidence type="ECO:0000256" key="7">
    <source>
        <dbReference type="ARBA" id="ARBA00022759"/>
    </source>
</evidence>
<dbReference type="InterPro" id="IPR014001">
    <property type="entry name" value="Helicase_ATP-bd"/>
</dbReference>
<dbReference type="InterPro" id="IPR055180">
    <property type="entry name" value="HsdR_RecA-like_helicase_dom_2"/>
</dbReference>
<organism evidence="13 14">
    <name type="scientific">Parageobacillus thermantarcticus</name>
    <dbReference type="NCBI Taxonomy" id="186116"/>
    <lineage>
        <taxon>Bacteria</taxon>
        <taxon>Bacillati</taxon>
        <taxon>Bacillota</taxon>
        <taxon>Bacilli</taxon>
        <taxon>Bacillales</taxon>
        <taxon>Anoxybacillaceae</taxon>
        <taxon>Parageobacillus</taxon>
    </lineage>
</organism>
<dbReference type="Pfam" id="PF22679">
    <property type="entry name" value="T1R_D3-like"/>
    <property type="match status" value="1"/>
</dbReference>
<name>A0A1I0T5W2_9BACL</name>
<evidence type="ECO:0000256" key="3">
    <source>
        <dbReference type="ARBA" id="ARBA00011296"/>
    </source>
</evidence>
<dbReference type="InterPro" id="IPR004473">
    <property type="entry name" value="Restrct_endonuc_typeI_HsdR"/>
</dbReference>
<proteinExistence type="inferred from homology"/>
<dbReference type="InterPro" id="IPR051268">
    <property type="entry name" value="Type-I_R_enzyme_R_subunit"/>
</dbReference>
<evidence type="ECO:0000259" key="12">
    <source>
        <dbReference type="PROSITE" id="PS51192"/>
    </source>
</evidence>
<comment type="catalytic activity">
    <reaction evidence="1 11">
        <text>Endonucleolytic cleavage of DNA to give random double-stranded fragments with terminal 5'-phosphates, ATP is simultaneously hydrolyzed.</text>
        <dbReference type="EC" id="3.1.21.3"/>
    </reaction>
</comment>
<dbReference type="CDD" id="cd22332">
    <property type="entry name" value="HsdR_N"/>
    <property type="match status" value="1"/>
</dbReference>
<dbReference type="Pfam" id="PF04313">
    <property type="entry name" value="HSDR_N"/>
    <property type="match status" value="1"/>
</dbReference>
<dbReference type="InterPro" id="IPR027417">
    <property type="entry name" value="P-loop_NTPase"/>
</dbReference>
<dbReference type="AlphaFoldDB" id="A0A1I0T5W2"/>
<comment type="similarity">
    <text evidence="2 11">Belongs to the HsdR family.</text>
</comment>
<dbReference type="CDD" id="cd18030">
    <property type="entry name" value="DEXHc_RE_I_HsdR"/>
    <property type="match status" value="1"/>
</dbReference>
<dbReference type="PROSITE" id="PS51192">
    <property type="entry name" value="HELICASE_ATP_BIND_1"/>
    <property type="match status" value="1"/>
</dbReference>
<dbReference type="InterPro" id="IPR007409">
    <property type="entry name" value="Restrct_endonuc_type1_HsdR_N"/>
</dbReference>
<dbReference type="GO" id="GO:0009307">
    <property type="term" value="P:DNA restriction-modification system"/>
    <property type="evidence" value="ECO:0007669"/>
    <property type="project" value="UniProtKB-KW"/>
</dbReference>
<dbReference type="PANTHER" id="PTHR30195">
    <property type="entry name" value="TYPE I SITE-SPECIFIC DEOXYRIBONUCLEASE PROTEIN SUBUNIT M AND R"/>
    <property type="match status" value="1"/>
</dbReference>
<reference evidence="14" key="1">
    <citation type="submission" date="2016-10" db="EMBL/GenBank/DDBJ databases">
        <authorList>
            <person name="Varghese N."/>
            <person name="Submissions S."/>
        </authorList>
    </citation>
    <scope>NUCLEOTIDE SEQUENCE [LARGE SCALE GENOMIC DNA]</scope>
    <source>
        <strain evidence="14">M1</strain>
    </source>
</reference>
<keyword evidence="10 11" id="KW-0238">DNA-binding</keyword>
<dbReference type="OrthoDB" id="9758243at2"/>
<dbReference type="SMART" id="SM00487">
    <property type="entry name" value="DEXDc"/>
    <property type="match status" value="1"/>
</dbReference>
<comment type="subunit">
    <text evidence="3 11">The type I restriction/modification system is composed of three polypeptides R, M and S.</text>
</comment>
<dbReference type="PANTHER" id="PTHR30195:SF15">
    <property type="entry name" value="TYPE I RESTRICTION ENZYME HINDI ENDONUCLEASE SUBUNIT"/>
    <property type="match status" value="1"/>
</dbReference>
<gene>
    <name evidence="13" type="ORF">SAMN05192569_10149</name>
</gene>
<dbReference type="Pfam" id="PF11867">
    <property type="entry name" value="T1RH-like_C"/>
    <property type="match status" value="1"/>
</dbReference>
<dbReference type="CDD" id="cd18800">
    <property type="entry name" value="SF2_C_EcoR124I-like"/>
    <property type="match status" value="1"/>
</dbReference>
<keyword evidence="9 11" id="KW-0067">ATP-binding</keyword>
<dbReference type="EMBL" id="FOJS01000014">
    <property type="protein sequence ID" value="SFA47185.1"/>
    <property type="molecule type" value="Genomic_DNA"/>
</dbReference>
<keyword evidence="7" id="KW-0255">Endonuclease</keyword>
<keyword evidence="5 11" id="KW-0547">Nucleotide-binding</keyword>
<dbReference type="Pfam" id="PF18766">
    <property type="entry name" value="SWI2_SNF2"/>
    <property type="match status" value="1"/>
</dbReference>
<keyword evidence="14" id="KW-1185">Reference proteome</keyword>
<dbReference type="Gene3D" id="3.40.50.300">
    <property type="entry name" value="P-loop containing nucleotide triphosphate hydrolases"/>
    <property type="match status" value="2"/>
</dbReference>
<evidence type="ECO:0000313" key="14">
    <source>
        <dbReference type="Proteomes" id="UP000198650"/>
    </source>
</evidence>
<evidence type="ECO:0000256" key="9">
    <source>
        <dbReference type="ARBA" id="ARBA00022840"/>
    </source>
</evidence>
<comment type="function">
    <text evidence="11">Subunit R is required for both nuclease and ATPase activities, but not for modification.</text>
</comment>
<accession>A0A1I0T5W2</accession>
<evidence type="ECO:0000256" key="1">
    <source>
        <dbReference type="ARBA" id="ARBA00000851"/>
    </source>
</evidence>
<dbReference type="RefSeq" id="WP_090949033.1">
    <property type="nucleotide sequence ID" value="NZ_FOJS01000014.1"/>
</dbReference>
<evidence type="ECO:0000256" key="5">
    <source>
        <dbReference type="ARBA" id="ARBA00022741"/>
    </source>
</evidence>
<dbReference type="GO" id="GO:0009035">
    <property type="term" value="F:type I site-specific deoxyribonuclease activity"/>
    <property type="evidence" value="ECO:0007669"/>
    <property type="project" value="UniProtKB-EC"/>
</dbReference>
<dbReference type="EC" id="3.1.21.3" evidence="11"/>
<feature type="domain" description="Helicase ATP-binding" evidence="12">
    <location>
        <begin position="283"/>
        <end position="453"/>
    </location>
</feature>
<dbReference type="InterPro" id="IPR021810">
    <property type="entry name" value="T1RH-like_C"/>
</dbReference>
<evidence type="ECO:0000256" key="10">
    <source>
        <dbReference type="ARBA" id="ARBA00023125"/>
    </source>
</evidence>
<evidence type="ECO:0000256" key="11">
    <source>
        <dbReference type="RuleBase" id="RU364115"/>
    </source>
</evidence>
<evidence type="ECO:0000313" key="13">
    <source>
        <dbReference type="EMBL" id="SFA47185.1"/>
    </source>
</evidence>
<evidence type="ECO:0000256" key="8">
    <source>
        <dbReference type="ARBA" id="ARBA00022801"/>
    </source>
</evidence>
<evidence type="ECO:0000256" key="2">
    <source>
        <dbReference type="ARBA" id="ARBA00008598"/>
    </source>
</evidence>
<dbReference type="Gene3D" id="3.90.1570.50">
    <property type="match status" value="1"/>
</dbReference>
<dbReference type="NCBIfam" id="TIGR00348">
    <property type="entry name" value="hsdR"/>
    <property type="match status" value="1"/>
</dbReference>
<keyword evidence="4" id="KW-0540">Nuclease</keyword>
<sequence>MATRPLGETEFEETTIERLKRLGYDYLHAQELFQRGERDSLHEVVLYGRLEAFLKKAYPAIPEQEIKRLAQILTAPDGVKLINRNMHFHQMLTKGLEFSYEVNDETYTPHVFPIDWEHPENNDFLVVNQLPIEGRMSRRPDIVIYINGLPLIVFELKNPNNEQATVYDAYTQIQNYTYDISQLFNYNAFVVISDNVETKHGMPFADYDFFASWKSIDGRNVDNNRANTMRTLIEGLFPKDRLLNYIRNFIVFLEEGSKITKIGAKYHQFFGVNFAVNEAIRATRPDGDRKIGVMYHTTGSGKSLSMLFFAGILSRHPEMENPSIVIQVDRNDLDEQLHDTFVQGKSYIGHVHHAENTEQLRTLLRGEAGQIIFSTIEKFRKKEGETRHPVLSERRNIVVIADEAHRTQAGFAGGFAAQLRYALPNASYIGFTGTPVDFVDNNTEEIFGHIIHRYDMAQAVEDKATLPIYYESRLIPLDLSAGDIDEKYRKIIEEAGGDDEESESYKRKWAALEKVVGTPKRLRRLAKDIVSHFNQVANPFQKAMIVCMSRRIAVDLYNYLREIPECPPVEVIMTGDVSKDPKEWREVQPGSKYAHIKSKKEQEEVKAKLRDPEDPLKFVIVVDMWLTGMDAKPLSYLYVDKPMKGHNLMQAIARVNRVFPGKEGGVVVDYIGIATSLKEATHKYTQSGGTGSPTYDISEAVNIFMNHLETVRGFIPSDIDVQNWRAKPKIEREDFIADLVNMLLNRDPEEYIQAATKLEKSYQLVKHQPEVLELADEVMLYLMMKAQLRKHLRPSTGGSKENKTLEERLSELIDNSLLAKETVDIFQIAGIERPDISILDDAFLADLTKKEHVDLRLKLLKKLLEDQIKVTFSQGSPQSKALSELLEKTLRDYHNRVIQAADVVRVMINMRKEMEEEIRKRHDLGLSEEEIEFYKAITAMEQEAFSNEFLASLIHKVVKALKKQLAVDWTSPHRRDVYAKVKLAVKQVLMKEKITGQQLQFLTNKFMEQAEQQYKNWPMNA</sequence>